<accession>A0ABS8N5S1</accession>
<evidence type="ECO:0000313" key="2">
    <source>
        <dbReference type="EMBL" id="MCC9295152.1"/>
    </source>
</evidence>
<keyword evidence="3" id="KW-1185">Reference proteome</keyword>
<name>A0ABS8N5S1_9CLOT</name>
<dbReference type="Proteomes" id="UP001165422">
    <property type="component" value="Unassembled WGS sequence"/>
</dbReference>
<protein>
    <recommendedName>
        <fullName evidence="4">ABC transporter</fullName>
    </recommendedName>
</protein>
<proteinExistence type="predicted"/>
<keyword evidence="1" id="KW-0472">Membrane</keyword>
<organism evidence="2 3">
    <name type="scientific">Clostridium aromativorans</name>
    <dbReference type="NCBI Taxonomy" id="2836848"/>
    <lineage>
        <taxon>Bacteria</taxon>
        <taxon>Bacillati</taxon>
        <taxon>Bacillota</taxon>
        <taxon>Clostridia</taxon>
        <taxon>Eubacteriales</taxon>
        <taxon>Clostridiaceae</taxon>
        <taxon>Clostridium</taxon>
    </lineage>
</organism>
<dbReference type="RefSeq" id="WP_150359011.1">
    <property type="nucleotide sequence ID" value="NZ_JAJJPB010000011.1"/>
</dbReference>
<comment type="caution">
    <text evidence="2">The sequence shown here is derived from an EMBL/GenBank/DDBJ whole genome shotgun (WGS) entry which is preliminary data.</text>
</comment>
<evidence type="ECO:0000313" key="3">
    <source>
        <dbReference type="Proteomes" id="UP001165422"/>
    </source>
</evidence>
<keyword evidence="1" id="KW-0812">Transmembrane</keyword>
<dbReference type="EMBL" id="JAJJPB010000011">
    <property type="protein sequence ID" value="MCC9295152.1"/>
    <property type="molecule type" value="Genomic_DNA"/>
</dbReference>
<evidence type="ECO:0008006" key="4">
    <source>
        <dbReference type="Google" id="ProtNLM"/>
    </source>
</evidence>
<sequence>MDFIFKNFSLVCKVLLALAAVFIFIRIIPLVVITGVAVFAFFNVKKYFKNRKIDKFRHKNVNNIRKKEDIPFDISREKIVDVDYDEIKK</sequence>
<feature type="transmembrane region" description="Helical" evidence="1">
    <location>
        <begin position="15"/>
        <end position="42"/>
    </location>
</feature>
<evidence type="ECO:0000256" key="1">
    <source>
        <dbReference type="SAM" id="Phobius"/>
    </source>
</evidence>
<keyword evidence="1" id="KW-1133">Transmembrane helix</keyword>
<gene>
    <name evidence="2" type="ORF">LN736_09825</name>
</gene>
<reference evidence="2" key="1">
    <citation type="submission" date="2021-11" db="EMBL/GenBank/DDBJ databases">
        <authorList>
            <person name="Qingchun L."/>
            <person name="Dong Z."/>
            <person name="Zongwei Q."/>
            <person name="Jia Z."/>
            <person name="Duotao L."/>
        </authorList>
    </citation>
    <scope>NUCLEOTIDE SEQUENCE</scope>
    <source>
        <strain evidence="2">WLY-B-L2</strain>
    </source>
</reference>